<dbReference type="AlphaFoldDB" id="A0A1I2F5Z1"/>
<name>A0A1I2F5Z1_9SPHI</name>
<proteinExistence type="predicted"/>
<dbReference type="Proteomes" id="UP000183129">
    <property type="component" value="Unassembled WGS sequence"/>
</dbReference>
<dbReference type="STRING" id="34086.SAMN04488084_102455"/>
<reference evidence="1 2" key="1">
    <citation type="submission" date="2016-10" db="EMBL/GenBank/DDBJ databases">
        <authorList>
            <person name="de Groot N.N."/>
        </authorList>
    </citation>
    <scope>NUCLEOTIDE SEQUENCE [LARGE SCALE GENOMIC DNA]</scope>
    <source>
        <strain evidence="1 2">ATCC 51969</strain>
    </source>
</reference>
<gene>
    <name evidence="1" type="ORF">SAMN03003324_02025</name>
</gene>
<dbReference type="EMBL" id="FONS01000004">
    <property type="protein sequence ID" value="SFF00036.1"/>
    <property type="molecule type" value="Genomic_DNA"/>
</dbReference>
<protein>
    <submittedName>
        <fullName evidence="1">Uncharacterized protein</fullName>
    </submittedName>
</protein>
<sequence>MPVHFLLNLNTQRGIDRQGDNFKFMGLFDIFKHTEGEQDSGLSKEINDNAAAEAQQYEFSLQKTESVSALLQIAPEARDQQWLTQLLTDLPHASFRSGNPQIIAGPDGFPYFQLFLPQPGETFQNFIIDLMVPDFLLERGYGIVINPDGGHPDWILSYGDLLNYKLNGSFLKQDNSFNQENDEELSAGEEVLIGQPSENILPAFTRKLLKDFFELNGVENPKVLLMMRKKGEEMQQDLAFNITPDKFDSETTFRNMMQTVTWYLPRHYSVIGLHDDALNSGFMPL</sequence>
<organism evidence="1 2">
    <name type="scientific">Pedobacter antarcticus</name>
    <dbReference type="NCBI Taxonomy" id="34086"/>
    <lineage>
        <taxon>Bacteria</taxon>
        <taxon>Pseudomonadati</taxon>
        <taxon>Bacteroidota</taxon>
        <taxon>Sphingobacteriia</taxon>
        <taxon>Sphingobacteriales</taxon>
        <taxon>Sphingobacteriaceae</taxon>
        <taxon>Pedobacter</taxon>
    </lineage>
</organism>
<evidence type="ECO:0000313" key="1">
    <source>
        <dbReference type="EMBL" id="SFF00036.1"/>
    </source>
</evidence>
<accession>A0A1I2F5Z1</accession>
<evidence type="ECO:0000313" key="2">
    <source>
        <dbReference type="Proteomes" id="UP000183129"/>
    </source>
</evidence>